<name>A0A6C0KN07_9ZZZZ</name>
<protein>
    <recommendedName>
        <fullName evidence="2">PNPLA domain-containing protein</fullName>
    </recommendedName>
</protein>
<dbReference type="Pfam" id="PF01734">
    <property type="entry name" value="Patatin"/>
    <property type="match status" value="1"/>
</dbReference>
<dbReference type="PANTHER" id="PTHR46394:SF1">
    <property type="entry name" value="PNPLA DOMAIN-CONTAINING PROTEIN"/>
    <property type="match status" value="1"/>
</dbReference>
<evidence type="ECO:0000256" key="1">
    <source>
        <dbReference type="ARBA" id="ARBA00023098"/>
    </source>
</evidence>
<keyword evidence="1" id="KW-0443">Lipid metabolism</keyword>
<dbReference type="InterPro" id="IPR052580">
    <property type="entry name" value="Lipid_Hydrolase"/>
</dbReference>
<sequence>MPIKHLVISGGGPLGFQFLGALQKLEKEKFWKFDDIESIYGTSVGSIIGAFICLKYDWETLNKYVIERPWQDSIKINPNQLLNFYTNKGIFDNNFFKIIFKSLLEAKDLTLNVTLKEFYEFSKIDLHIFTFELNRFDTLELSHKTHPDLLLIDAITMSSSVPGIFMPVFSDNKCFIDGGIKHNYPLNQCLNDHNCKDEILGIKYLKDNNDFLVNIQKESSILDFLFGFTTNVIHHIRKSIELENINNEVIIYTDKNPFSLDSFTECYSNSELRKNLIEIGEQTALDFLKEKL</sequence>
<accession>A0A6C0KN07</accession>
<dbReference type="AlphaFoldDB" id="A0A6C0KN07"/>
<dbReference type="Gene3D" id="3.40.1090.10">
    <property type="entry name" value="Cytosolic phospholipase A2 catalytic domain"/>
    <property type="match status" value="1"/>
</dbReference>
<dbReference type="PROSITE" id="PS51635">
    <property type="entry name" value="PNPLA"/>
    <property type="match status" value="1"/>
</dbReference>
<feature type="domain" description="PNPLA" evidence="2">
    <location>
        <begin position="6"/>
        <end position="190"/>
    </location>
</feature>
<proteinExistence type="predicted"/>
<evidence type="ECO:0000313" key="3">
    <source>
        <dbReference type="EMBL" id="QHU19385.1"/>
    </source>
</evidence>
<reference evidence="3" key="1">
    <citation type="journal article" date="2020" name="Nature">
        <title>Giant virus diversity and host interactions through global metagenomics.</title>
        <authorList>
            <person name="Schulz F."/>
            <person name="Roux S."/>
            <person name="Paez-Espino D."/>
            <person name="Jungbluth S."/>
            <person name="Walsh D.A."/>
            <person name="Denef V.J."/>
            <person name="McMahon K.D."/>
            <person name="Konstantinidis K.T."/>
            <person name="Eloe-Fadrosh E.A."/>
            <person name="Kyrpides N.C."/>
            <person name="Woyke T."/>
        </authorList>
    </citation>
    <scope>NUCLEOTIDE SEQUENCE</scope>
    <source>
        <strain evidence="3">GVMAG-S-3300013014-104</strain>
    </source>
</reference>
<dbReference type="InterPro" id="IPR002641">
    <property type="entry name" value="PNPLA_dom"/>
</dbReference>
<evidence type="ECO:0000259" key="2">
    <source>
        <dbReference type="PROSITE" id="PS51635"/>
    </source>
</evidence>
<organism evidence="3">
    <name type="scientific">viral metagenome</name>
    <dbReference type="NCBI Taxonomy" id="1070528"/>
    <lineage>
        <taxon>unclassified sequences</taxon>
        <taxon>metagenomes</taxon>
        <taxon>organismal metagenomes</taxon>
    </lineage>
</organism>
<dbReference type="SUPFAM" id="SSF52151">
    <property type="entry name" value="FabD/lysophospholipase-like"/>
    <property type="match status" value="1"/>
</dbReference>
<dbReference type="GO" id="GO:0006629">
    <property type="term" value="P:lipid metabolic process"/>
    <property type="evidence" value="ECO:0007669"/>
    <property type="project" value="UniProtKB-KW"/>
</dbReference>
<dbReference type="PANTHER" id="PTHR46394">
    <property type="entry name" value="ANNEXIN"/>
    <property type="match status" value="1"/>
</dbReference>
<dbReference type="EMBL" id="MN740949">
    <property type="protein sequence ID" value="QHU19385.1"/>
    <property type="molecule type" value="Genomic_DNA"/>
</dbReference>
<dbReference type="InterPro" id="IPR016035">
    <property type="entry name" value="Acyl_Trfase/lysoPLipase"/>
</dbReference>